<reference evidence="2 3" key="1">
    <citation type="submission" date="2014-06" db="EMBL/GenBank/DDBJ databases">
        <title>Evolutionary Origins and Diversification of the Mycorrhizal Mutualists.</title>
        <authorList>
            <consortium name="DOE Joint Genome Institute"/>
            <consortium name="Mycorrhizal Genomics Consortium"/>
            <person name="Kohler A."/>
            <person name="Kuo A."/>
            <person name="Nagy L.G."/>
            <person name="Floudas D."/>
            <person name="Copeland A."/>
            <person name="Barry K.W."/>
            <person name="Cichocki N."/>
            <person name="Veneault-Fourrey C."/>
            <person name="LaButti K."/>
            <person name="Lindquist E.A."/>
            <person name="Lipzen A."/>
            <person name="Lundell T."/>
            <person name="Morin E."/>
            <person name="Murat C."/>
            <person name="Riley R."/>
            <person name="Ohm R."/>
            <person name="Sun H."/>
            <person name="Tunlid A."/>
            <person name="Henrissat B."/>
            <person name="Grigoriev I.V."/>
            <person name="Hibbett D.S."/>
            <person name="Martin F."/>
        </authorList>
    </citation>
    <scope>NUCLEOTIDE SEQUENCE [LARGE SCALE GENOMIC DNA]</scope>
    <source>
        <strain evidence="2 3">SS14</strain>
    </source>
</reference>
<dbReference type="EMBL" id="KN837104">
    <property type="protein sequence ID" value="KIJ47115.1"/>
    <property type="molecule type" value="Genomic_DNA"/>
</dbReference>
<evidence type="ECO:0000313" key="3">
    <source>
        <dbReference type="Proteomes" id="UP000054279"/>
    </source>
</evidence>
<evidence type="ECO:0000313" key="2">
    <source>
        <dbReference type="EMBL" id="KIJ47115.1"/>
    </source>
</evidence>
<protein>
    <submittedName>
        <fullName evidence="2">Uncharacterized protein</fullName>
    </submittedName>
</protein>
<sequence length="403" mass="45637">MSSPSFDSSLSFDHLNGIQRTNPLSSDLSVTHQAQLNTFPSCDDFADRLANTYELTPEQRDELHSLCYLGSDLPPSQLRIVLFQQASLYRFENKFIALQPQYEKFTATMQIIDETLKTNFTLSKYHKTIIHLPIHHALVEPKRQTFYITKEIETYLEGHAEGLMISSLMSSTAYRLIFVKEIKQSCSSARNALQKMIKASVNGKKKLSLTRFIGNIIDKWIERGQRVIITPEHAVQYSILRRFARENPKVLGKHKKPASSANDNDDDESDSDDDLAAEDDEDDIDSVNVKPGAGKDFWSLFTNYKKDLHRRFGNNMNDGQWFINETIAWEHRTFPSDRIPILPTLIATTQPPVILEAPIQPAIQIPPMTPAHNSQAIALPFTIPAAQANVPIPASMRNLMQAN</sequence>
<proteinExistence type="predicted"/>
<dbReference type="OrthoDB" id="3269273at2759"/>
<gene>
    <name evidence="2" type="ORF">M422DRAFT_45942</name>
</gene>
<keyword evidence="3" id="KW-1185">Reference proteome</keyword>
<accession>A0A0C9UVP6</accession>
<dbReference type="Proteomes" id="UP000054279">
    <property type="component" value="Unassembled WGS sequence"/>
</dbReference>
<dbReference type="HOGENOM" id="CLU_710119_0_0_1"/>
<dbReference type="AlphaFoldDB" id="A0A0C9UVP6"/>
<evidence type="ECO:0000256" key="1">
    <source>
        <dbReference type="SAM" id="MobiDB-lite"/>
    </source>
</evidence>
<organism evidence="2 3">
    <name type="scientific">Sphaerobolus stellatus (strain SS14)</name>
    <dbReference type="NCBI Taxonomy" id="990650"/>
    <lineage>
        <taxon>Eukaryota</taxon>
        <taxon>Fungi</taxon>
        <taxon>Dikarya</taxon>
        <taxon>Basidiomycota</taxon>
        <taxon>Agaricomycotina</taxon>
        <taxon>Agaricomycetes</taxon>
        <taxon>Phallomycetidae</taxon>
        <taxon>Geastrales</taxon>
        <taxon>Sphaerobolaceae</taxon>
        <taxon>Sphaerobolus</taxon>
    </lineage>
</organism>
<feature type="region of interest" description="Disordered" evidence="1">
    <location>
        <begin position="250"/>
        <end position="290"/>
    </location>
</feature>
<feature type="compositionally biased region" description="Acidic residues" evidence="1">
    <location>
        <begin position="263"/>
        <end position="285"/>
    </location>
</feature>
<name>A0A0C9UVP6_SPHS4</name>